<dbReference type="AlphaFoldDB" id="A0A4U5JKP0"/>
<evidence type="ECO:0000313" key="3">
    <source>
        <dbReference type="Proteomes" id="UP000308707"/>
    </source>
</evidence>
<reference evidence="2 3" key="1">
    <citation type="submission" date="2019-04" db="EMBL/GenBank/DDBJ databases">
        <title>Reference strain of H23.</title>
        <authorList>
            <person name="Luo X."/>
        </authorList>
    </citation>
    <scope>NUCLEOTIDE SEQUENCE [LARGE SCALE GENOMIC DNA]</scope>
    <source>
        <strain evidence="2 3">H23</strain>
    </source>
</reference>
<gene>
    <name evidence="2" type="ORF">FCE95_08175</name>
</gene>
<sequence length="105" mass="12016">MAVRYPDPSPRDRAANKSPLMAARPRSDRRPVSDAEVRFNRNGYSLLLRSEGRLSPVREGRRVRRWPDLDRAIAFLVKHYGALPVRLRLRGTRTPTPRAANETAL</sequence>
<dbReference type="EMBL" id="SZUA01000002">
    <property type="protein sequence ID" value="TKR30112.1"/>
    <property type="molecule type" value="Genomic_DNA"/>
</dbReference>
<evidence type="ECO:0000256" key="1">
    <source>
        <dbReference type="SAM" id="MobiDB-lite"/>
    </source>
</evidence>
<name>A0A4U5JKP0_9GAMM</name>
<comment type="caution">
    <text evidence="2">The sequence shown here is derived from an EMBL/GenBank/DDBJ whole genome shotgun (WGS) entry which is preliminary data.</text>
</comment>
<proteinExistence type="predicted"/>
<dbReference type="Proteomes" id="UP000308707">
    <property type="component" value="Unassembled WGS sequence"/>
</dbReference>
<dbReference type="RefSeq" id="WP_137266541.1">
    <property type="nucleotide sequence ID" value="NZ_SZUA01000002.1"/>
</dbReference>
<accession>A0A4U5JKP0</accession>
<keyword evidence="3" id="KW-1185">Reference proteome</keyword>
<evidence type="ECO:0000313" key="2">
    <source>
        <dbReference type="EMBL" id="TKR30112.1"/>
    </source>
</evidence>
<organism evidence="2 3">
    <name type="scientific">Luteimonas gilva</name>
    <dbReference type="NCBI Taxonomy" id="2572684"/>
    <lineage>
        <taxon>Bacteria</taxon>
        <taxon>Pseudomonadati</taxon>
        <taxon>Pseudomonadota</taxon>
        <taxon>Gammaproteobacteria</taxon>
        <taxon>Lysobacterales</taxon>
        <taxon>Lysobacteraceae</taxon>
        <taxon>Luteimonas</taxon>
    </lineage>
</organism>
<protein>
    <submittedName>
        <fullName evidence="2">Uncharacterized protein</fullName>
    </submittedName>
</protein>
<feature type="region of interest" description="Disordered" evidence="1">
    <location>
        <begin position="1"/>
        <end position="33"/>
    </location>
</feature>